<evidence type="ECO:0000313" key="4">
    <source>
        <dbReference type="EMBL" id="RTJ94628.1"/>
    </source>
</evidence>
<comment type="caution">
    <text evidence="4">The sequence shown here is derived from an EMBL/GenBank/DDBJ whole genome shotgun (WGS) entry which is preliminary data.</text>
</comment>
<organism evidence="4 5">
    <name type="scientific">Campylobacter jejuni</name>
    <dbReference type="NCBI Taxonomy" id="197"/>
    <lineage>
        <taxon>Bacteria</taxon>
        <taxon>Pseudomonadati</taxon>
        <taxon>Campylobacterota</taxon>
        <taxon>Epsilonproteobacteria</taxon>
        <taxon>Campylobacterales</taxon>
        <taxon>Campylobacteraceae</taxon>
        <taxon>Campylobacter</taxon>
    </lineage>
</organism>
<gene>
    <name evidence="4" type="ORF">C3H42_08750</name>
    <name evidence="3" type="ORF">GFF90_06590</name>
</gene>
<dbReference type="RefSeq" id="WP_052797874.1">
    <property type="nucleotide sequence ID" value="NZ_CAKJUP010000005.1"/>
</dbReference>
<feature type="coiled-coil region" evidence="1">
    <location>
        <begin position="176"/>
        <end position="259"/>
    </location>
</feature>
<evidence type="ECO:0000313" key="5">
    <source>
        <dbReference type="Proteomes" id="UP000287237"/>
    </source>
</evidence>
<accession>A0A1E7NJ25</accession>
<dbReference type="Gene3D" id="3.40.50.300">
    <property type="entry name" value="P-loop containing nucleotide triphosphate hydrolases"/>
    <property type="match status" value="1"/>
</dbReference>
<reference evidence="3 6" key="2">
    <citation type="submission" date="2019-10" db="EMBL/GenBank/DDBJ databases">
        <authorList>
            <consortium name="PulseNet: The National Subtyping Network for Foodborne Disease Surveillance"/>
            <person name="Tarr C.L."/>
            <person name="Trees E."/>
            <person name="Katz L.S."/>
            <person name="Carleton-Romer H.A."/>
            <person name="Stroika S."/>
            <person name="Kucerova Z."/>
            <person name="Roache K.F."/>
            <person name="Sabol A.L."/>
            <person name="Besser J."/>
            <person name="Gerner-Smidt P."/>
        </authorList>
    </citation>
    <scope>NUCLEOTIDE SEQUENCE [LARGE SCALE GENOMIC DNA]</scope>
    <source>
        <strain evidence="3 6">PNUSAC012955</strain>
    </source>
</reference>
<protein>
    <submittedName>
        <fullName evidence="4">DUF2326 domain-containing protein</fullName>
    </submittedName>
</protein>
<evidence type="ECO:0000256" key="1">
    <source>
        <dbReference type="SAM" id="Coils"/>
    </source>
</evidence>
<dbReference type="EMBL" id="AAMOXJ010000010">
    <property type="protein sequence ID" value="EDJ6169255.1"/>
    <property type="molecule type" value="Genomic_DNA"/>
</dbReference>
<dbReference type="InterPro" id="IPR027417">
    <property type="entry name" value="P-loop_NTPase"/>
</dbReference>
<dbReference type="SUPFAM" id="SSF52540">
    <property type="entry name" value="P-loop containing nucleoside triphosphate hydrolases"/>
    <property type="match status" value="1"/>
</dbReference>
<dbReference type="Proteomes" id="UP000482054">
    <property type="component" value="Unassembled WGS sequence"/>
</dbReference>
<evidence type="ECO:0000259" key="2">
    <source>
        <dbReference type="Pfam" id="PF10088"/>
    </source>
</evidence>
<dbReference type="Proteomes" id="UP000287237">
    <property type="component" value="Unassembled WGS sequence"/>
</dbReference>
<feature type="domain" description="DUF2326" evidence="2">
    <location>
        <begin position="417"/>
        <end position="551"/>
    </location>
</feature>
<dbReference type="Pfam" id="PF10088">
    <property type="entry name" value="DUF2326"/>
    <property type="match status" value="1"/>
</dbReference>
<reference evidence="4" key="1">
    <citation type="journal article" date="2019" name="Appl. Environ. Microbiol.">
        <title>Population genetics and characterization of Campylobacter jejuni isolates in western jackdaws and game birds in Finland.</title>
        <authorList>
            <person name="Kovanen S."/>
            <person name="Rossi M."/>
            <person name="Pohja-Mykra M."/>
            <person name="Nieminen T."/>
            <person name="Raunio-Saarnisto M."/>
            <person name="Sauvala M."/>
            <person name="Fredriksson-Ahomaa M."/>
            <person name="Hanninen M.L."/>
            <person name="Kivisto R."/>
        </authorList>
    </citation>
    <scope>NUCLEOTIDE SEQUENCE [LARGE SCALE GENOMIC DNA]</scope>
    <source>
        <strain evidence="4">CB296</strain>
    </source>
</reference>
<name>A0A1E7NJ25_CAMJU</name>
<evidence type="ECO:0000313" key="6">
    <source>
        <dbReference type="Proteomes" id="UP000482054"/>
    </source>
</evidence>
<dbReference type="EMBL" id="PRCK01000009">
    <property type="protein sequence ID" value="RTJ94628.1"/>
    <property type="molecule type" value="Genomic_DNA"/>
</dbReference>
<evidence type="ECO:0000313" key="3">
    <source>
        <dbReference type="EMBL" id="EDJ6169255.1"/>
    </source>
</evidence>
<proteinExistence type="predicted"/>
<feature type="coiled-coil region" evidence="1">
    <location>
        <begin position="307"/>
        <end position="371"/>
    </location>
</feature>
<dbReference type="InterPro" id="IPR018760">
    <property type="entry name" value="DUF2326"/>
</dbReference>
<dbReference type="AlphaFoldDB" id="A0A1E7NJ25"/>
<sequence length="556" mass="66157">MKLLRLSSNCSTFQPIDFKDGLNIIVGEKTKNNKETSNGVGKSLSLRCIDFLFGKDKNVDEIKNILQQKDIVLNLSFSQNEKIHFVERSYDKIFFDEKEISLKEYTEILYKLNLQNIIPSSDSILSFRNIFSRFFRIQSFKNPIEQIEKEKVFQNNYVNAFLLKLNLDYLNQKSKLKIKQEENNKIIQQLNEYEQENNKENELELQERLKELTSNLSNFKIAENYYDLEKKLNDITYTIEQMRNEKLFKERQLKNKQKIIDLNKQFDIDIDRISNVYREVQFFFEKSTIEHIEAVKKFHDELFYNRRAKAERDKKALQIEISILAEDIKKMDDERSILYKELENKGALNEYQSLLKEKEKIIEQLEKTQRIKKLVVDLKQKQADIKLEIDIFKRELLNFENEIDIQINKLGLLFREISSNFYTNNKGYLDIKINNSFKTERLYDINARIDADKSNGVNNMKVFIYDMLIYKLNPKLIGFVGHDNLLFDSIDERQIAIALKYVNDNLDQYICSIHDTKFNEANKYAIENNFNLEEHVCVKLSEKHKLFGFDFGKHGE</sequence>
<keyword evidence="1" id="KW-0175">Coiled coil</keyword>